<evidence type="ECO:0000313" key="4">
    <source>
        <dbReference type="Proteomes" id="UP001470230"/>
    </source>
</evidence>
<dbReference type="Proteomes" id="UP001470230">
    <property type="component" value="Unassembled WGS sequence"/>
</dbReference>
<protein>
    <recommendedName>
        <fullName evidence="5">Cilia- and flagella-associated protein 157</fullName>
    </recommendedName>
</protein>
<reference evidence="3 4" key="1">
    <citation type="submission" date="2024-04" db="EMBL/GenBank/DDBJ databases">
        <title>Tritrichomonas musculus Genome.</title>
        <authorList>
            <person name="Alves-Ferreira E."/>
            <person name="Grigg M."/>
            <person name="Lorenzi H."/>
            <person name="Galac M."/>
        </authorList>
    </citation>
    <scope>NUCLEOTIDE SEQUENCE [LARGE SCALE GENOMIC DNA]</scope>
    <source>
        <strain evidence="3 4">EAF2021</strain>
    </source>
</reference>
<comment type="caution">
    <text evidence="3">The sequence shown here is derived from an EMBL/GenBank/DDBJ whole genome shotgun (WGS) entry which is preliminary data.</text>
</comment>
<proteinExistence type="predicted"/>
<evidence type="ECO:0000256" key="1">
    <source>
        <dbReference type="SAM" id="Coils"/>
    </source>
</evidence>
<evidence type="ECO:0008006" key="5">
    <source>
        <dbReference type="Google" id="ProtNLM"/>
    </source>
</evidence>
<evidence type="ECO:0000256" key="2">
    <source>
        <dbReference type="SAM" id="MobiDB-lite"/>
    </source>
</evidence>
<sequence length="460" mass="53983">MPAKAAINSIPYGKKGLIPAKCTQFEKDMLEKIGEDEIKDYSRDLLEMHEAIDARRKEERKDEKHQLEFDEVKRYLTLKIRDKEQKLKFYQNKLKETRKEREDLITKLQAEQDQLKQSHDLELTQLSNTLKANKQRRDALATVAAMEIQLKREIEEAEQTLKREKAQQSQQTSQALAEFYMLHVRQQKELKDGVEREKAKNRGMTSENLERTVIEMMKDIDSEIKKYSNMVMEARDIADANSKLMKLTKQKYMERDLLQQESDETIKKINKNDQMIRNLVEELKKYDQRLTGGIIEEQSEIKPEEESTQNSESIEKVESSEKVEKLEKEESTEKVEIDRETVLNNFFENSVNVLCNSVVEILGVFDEQHADEYRSFHEVFDTFEGRKKELRFLMSKLGNLTFQIDESYMFPPARLDDVEGADEEITAKKIVEPQRKAIAEFAEPIADDELPDLISTQFFQ</sequence>
<keyword evidence="4" id="KW-1185">Reference proteome</keyword>
<evidence type="ECO:0000313" key="3">
    <source>
        <dbReference type="EMBL" id="KAK8888786.1"/>
    </source>
</evidence>
<dbReference type="EMBL" id="JAPFFF010000005">
    <property type="protein sequence ID" value="KAK8888786.1"/>
    <property type="molecule type" value="Genomic_DNA"/>
</dbReference>
<organism evidence="3 4">
    <name type="scientific">Tritrichomonas musculus</name>
    <dbReference type="NCBI Taxonomy" id="1915356"/>
    <lineage>
        <taxon>Eukaryota</taxon>
        <taxon>Metamonada</taxon>
        <taxon>Parabasalia</taxon>
        <taxon>Tritrichomonadida</taxon>
        <taxon>Tritrichomonadidae</taxon>
        <taxon>Tritrichomonas</taxon>
    </lineage>
</organism>
<name>A0ABR2KDG3_9EUKA</name>
<feature type="coiled-coil region" evidence="1">
    <location>
        <begin position="80"/>
        <end position="174"/>
    </location>
</feature>
<accession>A0ABR2KDG3</accession>
<feature type="region of interest" description="Disordered" evidence="2">
    <location>
        <begin position="296"/>
        <end position="331"/>
    </location>
</feature>
<keyword evidence="1" id="KW-0175">Coiled coil</keyword>
<feature type="compositionally biased region" description="Basic and acidic residues" evidence="2">
    <location>
        <begin position="313"/>
        <end position="331"/>
    </location>
</feature>
<gene>
    <name evidence="3" type="ORF">M9Y10_033525</name>
</gene>